<accession>A0A9D1HFK3</accession>
<dbReference type="InterPro" id="IPR005835">
    <property type="entry name" value="NTP_transferase_dom"/>
</dbReference>
<feature type="domain" description="Nucleotidyl transferase" evidence="1">
    <location>
        <begin position="16"/>
        <end position="177"/>
    </location>
</feature>
<dbReference type="Pfam" id="PF00483">
    <property type="entry name" value="NTP_transferase"/>
    <property type="match status" value="1"/>
</dbReference>
<protein>
    <submittedName>
        <fullName evidence="2">Nucleotidyltransferase</fullName>
    </submittedName>
</protein>
<dbReference type="AlphaFoldDB" id="A0A9D1HFK3"/>
<dbReference type="InterPro" id="IPR029044">
    <property type="entry name" value="Nucleotide-diphossugar_trans"/>
</dbReference>
<proteinExistence type="predicted"/>
<dbReference type="SUPFAM" id="SSF53448">
    <property type="entry name" value="Nucleotide-diphospho-sugar transferases"/>
    <property type="match status" value="1"/>
</dbReference>
<sequence>MKMNDKKNTEKEPVLVIMAAGMGSRYGGLKQVDKMTEAGEIMLDFSLYDAMMAGFSRAVFVIKEENRDIFREFVDERAGRFMDIDYAYQKIDDIPENVAIPEGREKPWGTAHAVLACRELIDGPFAVINADDYYGPGGFADIYEYLTNHEDGEKYEYCMIGYRLENTVTENGHVSRGVCDTDTEGYLVDVTERTKIMKRPEGISYTEDGDTWHVLPKDTTVSMNFWGFTGSMMKELEKGLEEFFETSFKDDPVKSEYYLPAAADKLVKEGKARVKVIVSRDKWYGVTYKEDKEDVQNALQAMKDKGFYPDKLWK</sequence>
<dbReference type="EMBL" id="DVLX01000087">
    <property type="protein sequence ID" value="HIU00018.1"/>
    <property type="molecule type" value="Genomic_DNA"/>
</dbReference>
<evidence type="ECO:0000313" key="3">
    <source>
        <dbReference type="Proteomes" id="UP000824159"/>
    </source>
</evidence>
<organism evidence="2 3">
    <name type="scientific">Candidatus Allocopromorpha excrementavium</name>
    <dbReference type="NCBI Taxonomy" id="2840741"/>
    <lineage>
        <taxon>Bacteria</taxon>
        <taxon>Bacillati</taxon>
        <taxon>Bacillota</taxon>
        <taxon>Clostridia</taxon>
        <taxon>Eubacteriales</taxon>
        <taxon>Eubacteriaceae</taxon>
        <taxon>Eubacteriaceae incertae sedis</taxon>
        <taxon>Candidatus Allocopromorpha</taxon>
    </lineage>
</organism>
<name>A0A9D1HFK3_9FIRM</name>
<comment type="caution">
    <text evidence="2">The sequence shown here is derived from an EMBL/GenBank/DDBJ whole genome shotgun (WGS) entry which is preliminary data.</text>
</comment>
<evidence type="ECO:0000313" key="2">
    <source>
        <dbReference type="EMBL" id="HIU00018.1"/>
    </source>
</evidence>
<reference evidence="2" key="1">
    <citation type="submission" date="2020-10" db="EMBL/GenBank/DDBJ databases">
        <authorList>
            <person name="Gilroy R."/>
        </authorList>
    </citation>
    <scope>NUCLEOTIDE SEQUENCE</scope>
    <source>
        <strain evidence="2">CHK176-22527</strain>
    </source>
</reference>
<gene>
    <name evidence="2" type="ORF">IAD12_07165</name>
</gene>
<dbReference type="Proteomes" id="UP000824159">
    <property type="component" value="Unassembled WGS sequence"/>
</dbReference>
<reference evidence="2" key="2">
    <citation type="journal article" date="2021" name="PeerJ">
        <title>Extensive microbial diversity within the chicken gut microbiome revealed by metagenomics and culture.</title>
        <authorList>
            <person name="Gilroy R."/>
            <person name="Ravi A."/>
            <person name="Getino M."/>
            <person name="Pursley I."/>
            <person name="Horton D.L."/>
            <person name="Alikhan N.F."/>
            <person name="Baker D."/>
            <person name="Gharbi K."/>
            <person name="Hall N."/>
            <person name="Watson M."/>
            <person name="Adriaenssens E.M."/>
            <person name="Foster-Nyarko E."/>
            <person name="Jarju S."/>
            <person name="Secka A."/>
            <person name="Antonio M."/>
            <person name="Oren A."/>
            <person name="Chaudhuri R.R."/>
            <person name="La Ragione R."/>
            <person name="Hildebrand F."/>
            <person name="Pallen M.J."/>
        </authorList>
    </citation>
    <scope>NUCLEOTIDE SEQUENCE</scope>
    <source>
        <strain evidence="2">CHK176-22527</strain>
    </source>
</reference>
<evidence type="ECO:0000259" key="1">
    <source>
        <dbReference type="Pfam" id="PF00483"/>
    </source>
</evidence>
<dbReference type="Gene3D" id="3.90.550.10">
    <property type="entry name" value="Spore Coat Polysaccharide Biosynthesis Protein SpsA, Chain A"/>
    <property type="match status" value="1"/>
</dbReference>